<reference evidence="1 2" key="1">
    <citation type="journal article" date="2012" name="Sci. Rep.">
        <title>Genomic perspectives on the evolution of fungal entomopathogenicity in Beauveria bassiana.</title>
        <authorList>
            <person name="Xiao G."/>
            <person name="Ying S.H."/>
            <person name="Zheng P."/>
            <person name="Wang Z.L."/>
            <person name="Zhang S."/>
            <person name="Xie X.Q."/>
            <person name="Shang Y."/>
            <person name="St Leger R.J."/>
            <person name="Zhao G.P."/>
            <person name="Wang C."/>
            <person name="Feng M.G."/>
        </authorList>
    </citation>
    <scope>NUCLEOTIDE SEQUENCE [LARGE SCALE GENOMIC DNA]</scope>
    <source>
        <strain evidence="1 2">ARSEF 2860</strain>
    </source>
</reference>
<keyword evidence="2" id="KW-1185">Reference proteome</keyword>
<dbReference type="AlphaFoldDB" id="J4VV28"/>
<dbReference type="InParanoid" id="J4VV28"/>
<dbReference type="Proteomes" id="UP000002762">
    <property type="component" value="Unassembled WGS sequence"/>
</dbReference>
<dbReference type="EMBL" id="JH725188">
    <property type="protein sequence ID" value="EJP62325.1"/>
    <property type="molecule type" value="Genomic_DNA"/>
</dbReference>
<proteinExistence type="predicted"/>
<dbReference type="HOGENOM" id="CLU_3013854_0_0_1"/>
<gene>
    <name evidence="1" type="ORF">BBA_08752</name>
</gene>
<evidence type="ECO:0000313" key="1">
    <source>
        <dbReference type="EMBL" id="EJP62325.1"/>
    </source>
</evidence>
<name>J4VV28_BEAB2</name>
<protein>
    <submittedName>
        <fullName evidence="1">Uncharacterized protein</fullName>
    </submittedName>
</protein>
<dbReference type="RefSeq" id="XP_008602071.1">
    <property type="nucleotide sequence ID" value="XM_008603849.1"/>
</dbReference>
<dbReference type="GeneID" id="19891764"/>
<evidence type="ECO:0000313" key="2">
    <source>
        <dbReference type="Proteomes" id="UP000002762"/>
    </source>
</evidence>
<accession>J4VV28</accession>
<sequence length="56" mass="6473">MYPYAISFVPKSQSGIQTVRRHCVDGTIPVCRPKAKKLEKWQRKRLASPRLVNFAD</sequence>
<organism evidence="1 2">
    <name type="scientific">Beauveria bassiana (strain ARSEF 2860)</name>
    <name type="common">White muscardine disease fungus</name>
    <name type="synonym">Tritirachium shiotae</name>
    <dbReference type="NCBI Taxonomy" id="655819"/>
    <lineage>
        <taxon>Eukaryota</taxon>
        <taxon>Fungi</taxon>
        <taxon>Dikarya</taxon>
        <taxon>Ascomycota</taxon>
        <taxon>Pezizomycotina</taxon>
        <taxon>Sordariomycetes</taxon>
        <taxon>Hypocreomycetidae</taxon>
        <taxon>Hypocreales</taxon>
        <taxon>Cordycipitaceae</taxon>
        <taxon>Beauveria</taxon>
    </lineage>
</organism>